<dbReference type="AlphaFoldDB" id="A0A4S4DA33"/>
<evidence type="ECO:0000256" key="10">
    <source>
        <dbReference type="SAM" id="Phobius"/>
    </source>
</evidence>
<keyword evidence="12" id="KW-1185">Reference proteome</keyword>
<keyword evidence="3" id="KW-0813">Transport</keyword>
<evidence type="ECO:0000256" key="3">
    <source>
        <dbReference type="ARBA" id="ARBA00022448"/>
    </source>
</evidence>
<dbReference type="SUPFAM" id="SSF103506">
    <property type="entry name" value="Mitochondrial carrier"/>
    <property type="match status" value="1"/>
</dbReference>
<comment type="caution">
    <text evidence="11">The sequence shown here is derived from an EMBL/GenBank/DDBJ whole genome shotgun (WGS) entry which is preliminary data.</text>
</comment>
<keyword evidence="4 8" id="KW-0812">Transmembrane</keyword>
<evidence type="ECO:0000256" key="4">
    <source>
        <dbReference type="ARBA" id="ARBA00022692"/>
    </source>
</evidence>
<evidence type="ECO:0000256" key="2">
    <source>
        <dbReference type="ARBA" id="ARBA00006375"/>
    </source>
</evidence>
<keyword evidence="6 10" id="KW-1133">Transmembrane helix</keyword>
<gene>
    <name evidence="11" type="ORF">TEA_019115</name>
</gene>
<feature type="region of interest" description="Disordered" evidence="9">
    <location>
        <begin position="1"/>
        <end position="49"/>
    </location>
</feature>
<dbReference type="GO" id="GO:0016020">
    <property type="term" value="C:membrane"/>
    <property type="evidence" value="ECO:0007669"/>
    <property type="project" value="UniProtKB-SubCell"/>
</dbReference>
<keyword evidence="5" id="KW-0677">Repeat</keyword>
<name>A0A4S4DA33_CAMSN</name>
<dbReference type="STRING" id="542762.A0A4S4DA33"/>
<dbReference type="EMBL" id="SDRB02011956">
    <property type="protein sequence ID" value="THF99389.1"/>
    <property type="molecule type" value="Genomic_DNA"/>
</dbReference>
<organism evidence="11 12">
    <name type="scientific">Camellia sinensis var. sinensis</name>
    <name type="common">China tea</name>
    <dbReference type="NCBI Taxonomy" id="542762"/>
    <lineage>
        <taxon>Eukaryota</taxon>
        <taxon>Viridiplantae</taxon>
        <taxon>Streptophyta</taxon>
        <taxon>Embryophyta</taxon>
        <taxon>Tracheophyta</taxon>
        <taxon>Spermatophyta</taxon>
        <taxon>Magnoliopsida</taxon>
        <taxon>eudicotyledons</taxon>
        <taxon>Gunneridae</taxon>
        <taxon>Pentapetalae</taxon>
        <taxon>asterids</taxon>
        <taxon>Ericales</taxon>
        <taxon>Theaceae</taxon>
        <taxon>Camellia</taxon>
    </lineage>
</organism>
<dbReference type="InterPro" id="IPR023395">
    <property type="entry name" value="MCP_dom_sf"/>
</dbReference>
<dbReference type="PANTHER" id="PTHR45667">
    <property type="entry name" value="S-ADENOSYLMETHIONINE MITOCHONDRIAL CARRIER PROTEIN"/>
    <property type="match status" value="1"/>
</dbReference>
<reference evidence="11 12" key="1">
    <citation type="journal article" date="2018" name="Proc. Natl. Acad. Sci. U.S.A.">
        <title>Draft genome sequence of Camellia sinensis var. sinensis provides insights into the evolution of the tea genome and tea quality.</title>
        <authorList>
            <person name="Wei C."/>
            <person name="Yang H."/>
            <person name="Wang S."/>
            <person name="Zhao J."/>
            <person name="Liu C."/>
            <person name="Gao L."/>
            <person name="Xia E."/>
            <person name="Lu Y."/>
            <person name="Tai Y."/>
            <person name="She G."/>
            <person name="Sun J."/>
            <person name="Cao H."/>
            <person name="Tong W."/>
            <person name="Gao Q."/>
            <person name="Li Y."/>
            <person name="Deng W."/>
            <person name="Jiang X."/>
            <person name="Wang W."/>
            <person name="Chen Q."/>
            <person name="Zhang S."/>
            <person name="Li H."/>
            <person name="Wu J."/>
            <person name="Wang P."/>
            <person name="Li P."/>
            <person name="Shi C."/>
            <person name="Zheng F."/>
            <person name="Jian J."/>
            <person name="Huang B."/>
            <person name="Shan D."/>
            <person name="Shi M."/>
            <person name="Fang C."/>
            <person name="Yue Y."/>
            <person name="Li F."/>
            <person name="Li D."/>
            <person name="Wei S."/>
            <person name="Han B."/>
            <person name="Jiang C."/>
            <person name="Yin Y."/>
            <person name="Xia T."/>
            <person name="Zhang Z."/>
            <person name="Bennetzen J.L."/>
            <person name="Zhao S."/>
            <person name="Wan X."/>
        </authorList>
    </citation>
    <scope>NUCLEOTIDE SEQUENCE [LARGE SCALE GENOMIC DNA]</scope>
    <source>
        <strain evidence="12">cv. Shuchazao</strain>
        <tissue evidence="11">Leaf</tissue>
    </source>
</reference>
<comment type="subcellular location">
    <subcellularLocation>
        <location evidence="1">Membrane</location>
        <topology evidence="1">Multi-pass membrane protein</topology>
    </subcellularLocation>
</comment>
<dbReference type="InterPro" id="IPR018108">
    <property type="entry name" value="MCP_transmembrane"/>
</dbReference>
<dbReference type="Proteomes" id="UP000306102">
    <property type="component" value="Unassembled WGS sequence"/>
</dbReference>
<feature type="compositionally biased region" description="Basic residues" evidence="9">
    <location>
        <begin position="23"/>
        <end position="43"/>
    </location>
</feature>
<protein>
    <submittedName>
        <fullName evidence="11">Uncharacterized protein</fullName>
    </submittedName>
</protein>
<evidence type="ECO:0000256" key="8">
    <source>
        <dbReference type="PROSITE-ProRule" id="PRU00282"/>
    </source>
</evidence>
<evidence type="ECO:0000256" key="5">
    <source>
        <dbReference type="ARBA" id="ARBA00022737"/>
    </source>
</evidence>
<dbReference type="Gene3D" id="1.50.40.10">
    <property type="entry name" value="Mitochondrial carrier domain"/>
    <property type="match status" value="2"/>
</dbReference>
<dbReference type="Pfam" id="PF00153">
    <property type="entry name" value="Mito_carr"/>
    <property type="match status" value="2"/>
</dbReference>
<dbReference type="PROSITE" id="PS50920">
    <property type="entry name" value="SOLCAR"/>
    <property type="match status" value="1"/>
</dbReference>
<evidence type="ECO:0000256" key="6">
    <source>
        <dbReference type="ARBA" id="ARBA00022989"/>
    </source>
</evidence>
<feature type="repeat" description="Solcar" evidence="8">
    <location>
        <begin position="240"/>
        <end position="326"/>
    </location>
</feature>
<accession>A0A4S4DA33</accession>
<feature type="transmembrane region" description="Helical" evidence="10">
    <location>
        <begin position="590"/>
        <end position="608"/>
    </location>
</feature>
<keyword evidence="7 8" id="KW-0472">Membrane</keyword>
<evidence type="ECO:0000313" key="11">
    <source>
        <dbReference type="EMBL" id="THF99389.1"/>
    </source>
</evidence>
<evidence type="ECO:0000256" key="9">
    <source>
        <dbReference type="SAM" id="MobiDB-lite"/>
    </source>
</evidence>
<evidence type="ECO:0000256" key="7">
    <source>
        <dbReference type="ARBA" id="ARBA00023136"/>
    </source>
</evidence>
<sequence>MIKEKEKEKEKDNERDREGSKLSLKKGKLAKSKLAKSKSKSKSSTKVSLKEFVNQVDQLSTDDMPNVLPRRSTRIRGPPKSLSLGDFVGPWQGPSNVNKRGLRDVDSEDSSIECDCDLGTTQFRWTVEMQASPEQSPKQHQTPNAWNTPTRVLTDVEQWPKLTTTRLIRYPESKSIKLTQPMGLLYRVQAEVILKQSLHPWVFKPDFSLRNSKPLRSRLCHLNSSFHRLISQMEELMKNQMFATHAVAAAGSVTLGTALTYPLDTIKVLIQVGSVSNKQLTTAQVLDRVKTLSGHAGLYSGFGWLMLGRILGAGARFGTYEILTAFYKDGREDNYVHVSEAFMAGIAAGAVESVVSSPFELIKLRAQVNSASRIPSSDTVTARTAVSPLLARLLPGYSPDMRTLNHSVSLLSTLTSKHPNIIGGLKEYPWMMTGSGRPPSVCDVRRPLDIISLEGWGALWRDLRSGVVRDSIFGGIFFSSWQFLHRAMLDWKAVDMDPSPRSDEEIGPLSPLAVSLAAGFSGSVAAAASHCFDTAKSRSQCIVLPKYISMERRLLKWRLPGKRFERLTGIHPADRNILFRGIGLRMARSGIASFVIVGGYFLGINHLVSK</sequence>
<evidence type="ECO:0000313" key="12">
    <source>
        <dbReference type="Proteomes" id="UP000306102"/>
    </source>
</evidence>
<feature type="region of interest" description="Disordered" evidence="9">
    <location>
        <begin position="62"/>
        <end position="89"/>
    </location>
</feature>
<comment type="similarity">
    <text evidence="2">Belongs to the mitochondrial carrier (TC 2.A.29) family.</text>
</comment>
<proteinExistence type="inferred from homology"/>
<feature type="compositionally biased region" description="Basic and acidic residues" evidence="9">
    <location>
        <begin position="1"/>
        <end position="20"/>
    </location>
</feature>
<evidence type="ECO:0000256" key="1">
    <source>
        <dbReference type="ARBA" id="ARBA00004141"/>
    </source>
</evidence>